<dbReference type="VEuPathDB" id="FungiDB:VP01_3885g1"/>
<feature type="compositionally biased region" description="Basic and acidic residues" evidence="1">
    <location>
        <begin position="85"/>
        <end position="99"/>
    </location>
</feature>
<evidence type="ECO:0000313" key="2">
    <source>
        <dbReference type="EMBL" id="KNZ51617.1"/>
    </source>
</evidence>
<protein>
    <submittedName>
        <fullName evidence="2">Uncharacterized protein</fullName>
    </submittedName>
</protein>
<organism evidence="2 3">
    <name type="scientific">Puccinia sorghi</name>
    <dbReference type="NCBI Taxonomy" id="27349"/>
    <lineage>
        <taxon>Eukaryota</taxon>
        <taxon>Fungi</taxon>
        <taxon>Dikarya</taxon>
        <taxon>Basidiomycota</taxon>
        <taxon>Pucciniomycotina</taxon>
        <taxon>Pucciniomycetes</taxon>
        <taxon>Pucciniales</taxon>
        <taxon>Pucciniaceae</taxon>
        <taxon>Puccinia</taxon>
    </lineage>
</organism>
<reference evidence="2 3" key="1">
    <citation type="submission" date="2015-08" db="EMBL/GenBank/DDBJ databases">
        <title>Next Generation Sequencing and Analysis of the Genome of Puccinia sorghi L Schw, the Causal Agent of Maize Common Rust.</title>
        <authorList>
            <person name="Rochi L."/>
            <person name="Burguener G."/>
            <person name="Darino M."/>
            <person name="Turjanski A."/>
            <person name="Kreff E."/>
            <person name="Dieguez M.J."/>
            <person name="Sacco F."/>
        </authorList>
    </citation>
    <scope>NUCLEOTIDE SEQUENCE [LARGE SCALE GENOMIC DNA]</scope>
    <source>
        <strain evidence="2 3">RO10H11247</strain>
    </source>
</reference>
<feature type="compositionally biased region" description="Polar residues" evidence="1">
    <location>
        <begin position="74"/>
        <end position="84"/>
    </location>
</feature>
<dbReference type="Proteomes" id="UP000037035">
    <property type="component" value="Unassembled WGS sequence"/>
</dbReference>
<feature type="compositionally biased region" description="Polar residues" evidence="1">
    <location>
        <begin position="298"/>
        <end position="307"/>
    </location>
</feature>
<feature type="compositionally biased region" description="Polar residues" evidence="1">
    <location>
        <begin position="205"/>
        <end position="223"/>
    </location>
</feature>
<sequence length="463" mass="52245">MIEHPLQSILAPTSEKNFLITILQKMVIQLRNVPTSEKKMVSDLSELERNLPHLPPTSSNTYGAPEKVIHEASSGETDSTSKPSKSQDSHRDVPPRETENYFCPTTQCCDGSYSSITNVVSKSHSIPPPGRRSRGTQPNVQRSEGSPQLFNYEGYVGTRSSHPDSGDGRHRRPIKRESPKGEVPQSSYRTPSHDVVHVPGRYRFSTKQFPNFSRDSPTSTSGESARRNHERSSTTSESDQHTPSREQRSSKGPVSLLQSKLKQTSTARQQRSTSSKSRKSSSPTSSPSSYSPPEQETPLLQNKTSSGPHLRYSGDRSCLKKSRESSFLKQTDSSELRREQEKQRRTQLQSTPEISMNFFPKYSRSSPKENCVLSFSSRMTESMYNLIHTEVVYSRMTTNSYYEHNRFEQVKRILGDTCSAMSSINNKVEILLHKGVTGSWLRTGVAEKSQHLLWMTLQRVLLI</sequence>
<keyword evidence="3" id="KW-1185">Reference proteome</keyword>
<dbReference type="AlphaFoldDB" id="A0A0L6UTN2"/>
<name>A0A0L6UTN2_9BASI</name>
<evidence type="ECO:0000256" key="1">
    <source>
        <dbReference type="SAM" id="MobiDB-lite"/>
    </source>
</evidence>
<feature type="compositionally biased region" description="Basic and acidic residues" evidence="1">
    <location>
        <begin position="224"/>
        <end position="249"/>
    </location>
</feature>
<feature type="compositionally biased region" description="Basic and acidic residues" evidence="1">
    <location>
        <begin position="312"/>
        <end position="344"/>
    </location>
</feature>
<evidence type="ECO:0000313" key="3">
    <source>
        <dbReference type="Proteomes" id="UP000037035"/>
    </source>
</evidence>
<feature type="region of interest" description="Disordered" evidence="1">
    <location>
        <begin position="120"/>
        <end position="354"/>
    </location>
</feature>
<proteinExistence type="predicted"/>
<feature type="region of interest" description="Disordered" evidence="1">
    <location>
        <begin position="71"/>
        <end position="102"/>
    </location>
</feature>
<dbReference type="EMBL" id="LAVV01008929">
    <property type="protein sequence ID" value="KNZ51617.1"/>
    <property type="molecule type" value="Genomic_DNA"/>
</dbReference>
<feature type="compositionally biased region" description="Polar residues" evidence="1">
    <location>
        <begin position="250"/>
        <end position="261"/>
    </location>
</feature>
<comment type="caution">
    <text evidence="2">The sequence shown here is derived from an EMBL/GenBank/DDBJ whole genome shotgun (WGS) entry which is preliminary data.</text>
</comment>
<feature type="compositionally biased region" description="Polar residues" evidence="1">
    <location>
        <begin position="135"/>
        <end position="149"/>
    </location>
</feature>
<accession>A0A0L6UTN2</accession>
<feature type="compositionally biased region" description="Low complexity" evidence="1">
    <location>
        <begin position="262"/>
        <end position="293"/>
    </location>
</feature>
<gene>
    <name evidence="2" type="ORF">VP01_3885g1</name>
</gene>